<comment type="caution">
    <text evidence="1">The sequence shown here is derived from an EMBL/GenBank/DDBJ whole genome shotgun (WGS) entry which is preliminary data.</text>
</comment>
<sequence length="226" mass="26404">MNREIHKQLIDQYISSGGNPEKINAFQNFSIANHAKLKYFIKQLGETPEPIISVSDEIPKKTLLAEHKKQSIFSDLISNYPQELHLAYKQRYDYWLEACSLKIQLNSVDPGDEKTAYEIQNKMFAALDQLDKCQNALDHYKEFKRILPIETKIDYGSLSPMELITTRNNLRSNITKRKSTISKMEASLPKTNHPNYKRDLHLLNRKKEHLQEYENRVEQLNNLING</sequence>
<reference evidence="1" key="1">
    <citation type="submission" date="2023-02" db="EMBL/GenBank/DDBJ databases">
        <title>Elizabethkingia anophelis draft genomes.</title>
        <authorList>
            <person name="Nicholson A.C."/>
            <person name="Whitney A.M."/>
            <person name="Humrighouse B.W."/>
            <person name="Villarma A."/>
            <person name="Bell M."/>
            <person name="Mcquiston J."/>
        </authorList>
    </citation>
    <scope>NUCLEOTIDE SEQUENCE</scope>
    <source>
        <strain evidence="1">B4955</strain>
    </source>
</reference>
<name>A0AAE4SZI1_9FLAO</name>
<dbReference type="Proteomes" id="UP001189000">
    <property type="component" value="Unassembled WGS sequence"/>
</dbReference>
<protein>
    <submittedName>
        <fullName evidence="1">Uncharacterized protein</fullName>
    </submittedName>
</protein>
<accession>A0AAE4SZI1</accession>
<organism evidence="1 2">
    <name type="scientific">Elizabethkingia anophelis</name>
    <dbReference type="NCBI Taxonomy" id="1117645"/>
    <lineage>
        <taxon>Bacteria</taxon>
        <taxon>Pseudomonadati</taxon>
        <taxon>Bacteroidota</taxon>
        <taxon>Flavobacteriia</taxon>
        <taxon>Flavobacteriales</taxon>
        <taxon>Weeksellaceae</taxon>
        <taxon>Elizabethkingia</taxon>
    </lineage>
</organism>
<proteinExistence type="predicted"/>
<evidence type="ECO:0000313" key="2">
    <source>
        <dbReference type="Proteomes" id="UP001189000"/>
    </source>
</evidence>
<evidence type="ECO:0000313" key="1">
    <source>
        <dbReference type="EMBL" id="MDV3662471.1"/>
    </source>
</evidence>
<gene>
    <name evidence="1" type="ORF">CMU51_00150</name>
</gene>
<dbReference type="AlphaFoldDB" id="A0AAE4SZI1"/>
<dbReference type="EMBL" id="NWGY01000001">
    <property type="protein sequence ID" value="MDV3662471.1"/>
    <property type="molecule type" value="Genomic_DNA"/>
</dbReference>